<organism evidence="2 3">
    <name type="scientific">Malassezia sympodialis (strain ATCC 42132)</name>
    <name type="common">Atopic eczema-associated yeast</name>
    <dbReference type="NCBI Taxonomy" id="1230383"/>
    <lineage>
        <taxon>Eukaryota</taxon>
        <taxon>Fungi</taxon>
        <taxon>Dikarya</taxon>
        <taxon>Basidiomycota</taxon>
        <taxon>Ustilaginomycotina</taxon>
        <taxon>Malasseziomycetes</taxon>
        <taxon>Malasseziales</taxon>
        <taxon>Malasseziaceae</taxon>
        <taxon>Malassezia</taxon>
    </lineage>
</organism>
<dbReference type="AlphaFoldDB" id="A0A1M8A442"/>
<dbReference type="EMBL" id="LT671822">
    <property type="protein sequence ID" value="SHO76954.1"/>
    <property type="molecule type" value="Genomic_DNA"/>
</dbReference>
<dbReference type="OMA" id="LETICYQ"/>
<feature type="chain" id="PRO_5012274898" description="PWWP domain-containing protein" evidence="1">
    <location>
        <begin position="27"/>
        <end position="182"/>
    </location>
</feature>
<dbReference type="OrthoDB" id="3359458at2759"/>
<dbReference type="Proteomes" id="UP000186303">
    <property type="component" value="Chromosome 2"/>
</dbReference>
<keyword evidence="1" id="KW-0732">Signal</keyword>
<evidence type="ECO:0000313" key="2">
    <source>
        <dbReference type="EMBL" id="SHO76954.1"/>
    </source>
</evidence>
<dbReference type="VEuPathDB" id="FungiDB:MSYG_1293"/>
<evidence type="ECO:0000313" key="3">
    <source>
        <dbReference type="Proteomes" id="UP000186303"/>
    </source>
</evidence>
<feature type="signal peptide" evidence="1">
    <location>
        <begin position="1"/>
        <end position="26"/>
    </location>
</feature>
<accession>A0A1M8A442</accession>
<evidence type="ECO:0000256" key="1">
    <source>
        <dbReference type="SAM" id="SignalP"/>
    </source>
</evidence>
<proteinExistence type="predicted"/>
<name>A0A1M8A442_MALS4</name>
<sequence length="182" mass="20807">MLAPSLRGRIVALEIFFLSSWSSIQSQVMIAVKSTRFDEGHAIAWYVEQDGYNRYWPTRVHLDPSILDPSNDSHQSLGILSRHRLKIGSVPMCLDDLETICYQAPLPDSELGEDQSSWCLDVLFKMERNLALSEGETLKLEHQIAKTRTKVDMRNDLYPDDLKTIPGRYHQVDRTSLSIMAL</sequence>
<gene>
    <name evidence="2" type="ORF">MSYG_1293</name>
</gene>
<protein>
    <recommendedName>
        <fullName evidence="4">PWWP domain-containing protein</fullName>
    </recommendedName>
</protein>
<reference evidence="3" key="1">
    <citation type="journal article" date="2017" name="Nucleic Acids Res.">
        <title>Proteogenomics produces comprehensive and highly accurate protein-coding gene annotation in a complete genome assembly of Malassezia sympodialis.</title>
        <authorList>
            <person name="Zhu Y."/>
            <person name="Engstroem P.G."/>
            <person name="Tellgren-Roth C."/>
            <person name="Baudo C.D."/>
            <person name="Kennell J.C."/>
            <person name="Sun S."/>
            <person name="Billmyre R.B."/>
            <person name="Schroeder M.S."/>
            <person name="Andersson A."/>
            <person name="Holm T."/>
            <person name="Sigurgeirsson B."/>
            <person name="Wu G."/>
            <person name="Sankaranarayanan S.R."/>
            <person name="Siddharthan R."/>
            <person name="Sanyal K."/>
            <person name="Lundeberg J."/>
            <person name="Nystedt B."/>
            <person name="Boekhout T."/>
            <person name="Dawson T.L. Jr."/>
            <person name="Heitman J."/>
            <person name="Scheynius A."/>
            <person name="Lehtioe J."/>
        </authorList>
    </citation>
    <scope>NUCLEOTIDE SEQUENCE [LARGE SCALE GENOMIC DNA]</scope>
    <source>
        <strain evidence="3">ATCC 42132</strain>
    </source>
</reference>
<keyword evidence="3" id="KW-1185">Reference proteome</keyword>
<evidence type="ECO:0008006" key="4">
    <source>
        <dbReference type="Google" id="ProtNLM"/>
    </source>
</evidence>